<dbReference type="Pfam" id="PF23493">
    <property type="entry name" value="CysS_C"/>
    <property type="match status" value="1"/>
</dbReference>
<sequence>MPTDRAHERNRTTVADPAWVAPAFLVVLPIVGAALGWGLTLIAEWITGLSWFPFQGLFELFTDLSATVQLVVALALGLVVGLLLAMWAVHEMLTVTVGPARLELKRGDYRCTVERTDAAAVFVEDKRLIVLGHRRQELAHVPFDLDRDKLADALHRHGYAWLPDGDPYAADFHRWVPGAEGLPKGANAVLKAREQALEKSKQDDLRELRDELADLGVVVHDKDKKQYWRLSDPA</sequence>
<keyword evidence="1" id="KW-0812">Transmembrane</keyword>
<dbReference type="STRING" id="58114.SAMN05216270_1038"/>
<feature type="transmembrane region" description="Helical" evidence="1">
    <location>
        <begin position="20"/>
        <end position="46"/>
    </location>
</feature>
<organism evidence="4 5">
    <name type="scientific">Glycomyces harbinensis</name>
    <dbReference type="NCBI Taxonomy" id="58114"/>
    <lineage>
        <taxon>Bacteria</taxon>
        <taxon>Bacillati</taxon>
        <taxon>Actinomycetota</taxon>
        <taxon>Actinomycetes</taxon>
        <taxon>Glycomycetales</taxon>
        <taxon>Glycomycetaceae</taxon>
        <taxon>Glycomyces</taxon>
    </lineage>
</organism>
<dbReference type="InterPro" id="IPR056411">
    <property type="entry name" value="CysS_C"/>
</dbReference>
<dbReference type="Pfam" id="PF23494">
    <property type="entry name" value="bPH_10"/>
    <property type="match status" value="1"/>
</dbReference>
<evidence type="ECO:0000256" key="1">
    <source>
        <dbReference type="SAM" id="Phobius"/>
    </source>
</evidence>
<dbReference type="Proteomes" id="UP000198949">
    <property type="component" value="Unassembled WGS sequence"/>
</dbReference>
<dbReference type="OrthoDB" id="5145029at2"/>
<evidence type="ECO:0000313" key="5">
    <source>
        <dbReference type="Proteomes" id="UP000198949"/>
    </source>
</evidence>
<evidence type="ECO:0000313" key="4">
    <source>
        <dbReference type="EMBL" id="SDD29106.1"/>
    </source>
</evidence>
<keyword evidence="1" id="KW-1133">Transmembrane helix</keyword>
<dbReference type="RefSeq" id="WP_091030312.1">
    <property type="nucleotide sequence ID" value="NZ_FNAD01000003.1"/>
</dbReference>
<evidence type="ECO:0008006" key="6">
    <source>
        <dbReference type="Google" id="ProtNLM"/>
    </source>
</evidence>
<feature type="domain" description="YqeB PH" evidence="3">
    <location>
        <begin position="12"/>
        <end position="161"/>
    </location>
</feature>
<dbReference type="EMBL" id="FNAD01000003">
    <property type="protein sequence ID" value="SDD29106.1"/>
    <property type="molecule type" value="Genomic_DNA"/>
</dbReference>
<gene>
    <name evidence="4" type="ORF">SAMN05216270_1038</name>
</gene>
<accession>A0A1G6TKR8</accession>
<protein>
    <recommendedName>
        <fullName evidence="6">DUF308 domain-containing protein</fullName>
    </recommendedName>
</protein>
<dbReference type="AlphaFoldDB" id="A0A1G6TKR8"/>
<evidence type="ECO:0000259" key="3">
    <source>
        <dbReference type="Pfam" id="PF23494"/>
    </source>
</evidence>
<keyword evidence="1" id="KW-0472">Membrane</keyword>
<evidence type="ECO:0000259" key="2">
    <source>
        <dbReference type="Pfam" id="PF23493"/>
    </source>
</evidence>
<name>A0A1G6TKR8_9ACTN</name>
<feature type="transmembrane region" description="Helical" evidence="1">
    <location>
        <begin position="66"/>
        <end position="89"/>
    </location>
</feature>
<keyword evidence="5" id="KW-1185">Reference proteome</keyword>
<reference evidence="5" key="1">
    <citation type="submission" date="2016-10" db="EMBL/GenBank/DDBJ databases">
        <authorList>
            <person name="Varghese N."/>
            <person name="Submissions S."/>
        </authorList>
    </citation>
    <scope>NUCLEOTIDE SEQUENCE [LARGE SCALE GENOMIC DNA]</scope>
    <source>
        <strain evidence="5">CGMCC 4.3516</strain>
    </source>
</reference>
<dbReference type="InterPro" id="IPR057798">
    <property type="entry name" value="PH_YqeB"/>
</dbReference>
<proteinExistence type="predicted"/>
<feature type="domain" description="Cysteinyl-tRNA ligase anticodon binding" evidence="2">
    <location>
        <begin position="180"/>
        <end position="229"/>
    </location>
</feature>